<keyword evidence="3" id="KW-1185">Reference proteome</keyword>
<dbReference type="SUPFAM" id="SSF54523">
    <property type="entry name" value="Pili subunits"/>
    <property type="match status" value="1"/>
</dbReference>
<protein>
    <submittedName>
        <fullName evidence="2">Type II secretion system protein</fullName>
    </submittedName>
</protein>
<evidence type="ECO:0000313" key="2">
    <source>
        <dbReference type="EMBL" id="TBR79669.1"/>
    </source>
</evidence>
<dbReference type="RefSeq" id="WP_131163510.1">
    <property type="nucleotide sequence ID" value="NZ_CP076657.1"/>
</dbReference>
<keyword evidence="1" id="KW-1133">Transmembrane helix</keyword>
<accession>A0A4Q9JT07</accession>
<evidence type="ECO:0000256" key="1">
    <source>
        <dbReference type="SAM" id="Phobius"/>
    </source>
</evidence>
<keyword evidence="1" id="KW-0472">Membrane</keyword>
<dbReference type="NCBIfam" id="TIGR02532">
    <property type="entry name" value="IV_pilin_GFxxxE"/>
    <property type="match status" value="1"/>
</dbReference>
<dbReference type="Gene3D" id="3.30.700.10">
    <property type="entry name" value="Glycoprotein, Type 4 Pilin"/>
    <property type="match status" value="1"/>
</dbReference>
<proteinExistence type="predicted"/>
<sequence length="155" mass="17937">MKFKRAFTLLELIFVILIIGILASLALPFLSQNKNDAKLLKAKIEYQMISSSLALMRNEASLKQVAYTSVLDNAKFFKENEKLFFCEQTISCEDKNCCSFSLFNLPLYSSKDSWIKISFNSYRFFLNSKQSIDFVYDPKEGILKCVDNQLCKEFI</sequence>
<dbReference type="OrthoDB" id="5358236at2"/>
<reference evidence="2 3" key="1">
    <citation type="submission" date="2018-07" db="EMBL/GenBank/DDBJ databases">
        <title>Campylobacter zealandensis sp. nov., isolated from birds and water in New Zealand.</title>
        <authorList>
            <person name="Wilkinson D.A."/>
            <person name="Biggs P.J."/>
            <person name="French N.P."/>
            <person name="Midwinter A.C."/>
        </authorList>
    </citation>
    <scope>NUCLEOTIDE SEQUENCE [LARGE SCALE GENOMIC DNA]</scope>
    <source>
        <strain evidence="2 3">B423b</strain>
    </source>
</reference>
<dbReference type="Proteomes" id="UP000292583">
    <property type="component" value="Unassembled WGS sequence"/>
</dbReference>
<dbReference type="Pfam" id="PF07963">
    <property type="entry name" value="N_methyl"/>
    <property type="match status" value="1"/>
</dbReference>
<dbReference type="InterPro" id="IPR045584">
    <property type="entry name" value="Pilin-like"/>
</dbReference>
<name>A0A4Q9JT07_9BACT</name>
<dbReference type="AlphaFoldDB" id="A0A4Q9JT07"/>
<organism evidence="2 3">
    <name type="scientific">Campylobacter novaezeelandiae</name>
    <dbReference type="NCBI Taxonomy" id="2267891"/>
    <lineage>
        <taxon>Bacteria</taxon>
        <taxon>Pseudomonadati</taxon>
        <taxon>Campylobacterota</taxon>
        <taxon>Epsilonproteobacteria</taxon>
        <taxon>Campylobacterales</taxon>
        <taxon>Campylobacteraceae</taxon>
        <taxon>Campylobacter</taxon>
    </lineage>
</organism>
<gene>
    <name evidence="2" type="ORF">DU473_06885</name>
</gene>
<keyword evidence="1" id="KW-0812">Transmembrane</keyword>
<evidence type="ECO:0000313" key="3">
    <source>
        <dbReference type="Proteomes" id="UP000292583"/>
    </source>
</evidence>
<feature type="transmembrane region" description="Helical" evidence="1">
    <location>
        <begin position="12"/>
        <end position="30"/>
    </location>
</feature>
<dbReference type="EMBL" id="QPGR01000014">
    <property type="protein sequence ID" value="TBR79669.1"/>
    <property type="molecule type" value="Genomic_DNA"/>
</dbReference>
<dbReference type="InterPro" id="IPR012902">
    <property type="entry name" value="N_methyl_site"/>
</dbReference>
<comment type="caution">
    <text evidence="2">The sequence shown here is derived from an EMBL/GenBank/DDBJ whole genome shotgun (WGS) entry which is preliminary data.</text>
</comment>